<dbReference type="InterPro" id="IPR050740">
    <property type="entry name" value="Aldehyde_DH_Superfamily"/>
</dbReference>
<keyword evidence="2" id="KW-0560">Oxidoreductase</keyword>
<dbReference type="RefSeq" id="WP_218019341.1">
    <property type="nucleotide sequence ID" value="NZ_BHZE01000010.1"/>
</dbReference>
<evidence type="ECO:0000256" key="2">
    <source>
        <dbReference type="ARBA" id="ARBA00023002"/>
    </source>
</evidence>
<sequence length="531" mass="59467">MNQYYVQVTHSIKPNVLEIQDYLLDGKIVPWNGPFSKVYSPIKSEPTGESLYEYLGSYPDMDEAAALEALNAACKAYDRGRGLWPTMAVEERIAAVEKFAKLATAQREQIVQLLMWEIGKSRTDAEKEFDRTIEYIYLTVDELKNLERTQSRFVIEKGIIGQIRRTPLGVVLVMGPYNYPFNETYTLVIPALIMGNTVVMKPPRPGVLMHYYLQKAFQEAFPPGVINYVYGKGSVVVPPLMQSGRVNVLAMIGTSRVADSLKKMHPKSNRLKSILGLDAKNPAIILPDADISAAASECITGAFSFNGQRCTAIKIIFVHRSLAEAFLKEFSAKADALKVGLPWEDKVNITPLADENKPKYLQEIVEDALQKGASIQNAHGGIRRDPFYSPTVLYPVNDSMRIYHEEQFGPVVPVVPYNDIEEIFDYLENSKYGQQVSIFGNSPVQIGHLTDQLVNMVSRVNINSQCQRGPDILPFTGRKDSAEGTLSVYDALRSFSIRSVVAAKMEENSKTLLREIVNQGHSNFISTRYVF</sequence>
<dbReference type="InterPro" id="IPR016160">
    <property type="entry name" value="Ald_DH_CS_CYS"/>
</dbReference>
<comment type="similarity">
    <text evidence="1">Belongs to the aldehyde dehydrogenase family.</text>
</comment>
<evidence type="ECO:0000259" key="3">
    <source>
        <dbReference type="Pfam" id="PF00171"/>
    </source>
</evidence>
<dbReference type="CDD" id="cd07082">
    <property type="entry name" value="ALDH_F11_NP-GAPDH"/>
    <property type="match status" value="1"/>
</dbReference>
<proteinExistence type="inferred from homology"/>
<dbReference type="Proteomes" id="UP000286715">
    <property type="component" value="Unassembled WGS sequence"/>
</dbReference>
<dbReference type="InterPro" id="IPR016162">
    <property type="entry name" value="Ald_DH_N"/>
</dbReference>
<dbReference type="InterPro" id="IPR015590">
    <property type="entry name" value="Aldehyde_DH_dom"/>
</dbReference>
<feature type="domain" description="Aldehyde dehydrogenase" evidence="3">
    <location>
        <begin position="53"/>
        <end position="496"/>
    </location>
</feature>
<reference evidence="4 5" key="1">
    <citation type="submission" date="2018-11" db="EMBL/GenBank/DDBJ databases">
        <title>Schleiferia aggregans sp. nov., a moderately thermophilic heterotrophic bacterium isolated from microbial mats at a terrestrial hot spring.</title>
        <authorList>
            <person name="Iino T."/>
            <person name="Ohkuma M."/>
            <person name="Haruta S."/>
        </authorList>
    </citation>
    <scope>NUCLEOTIDE SEQUENCE [LARGE SCALE GENOMIC DNA]</scope>
    <source>
        <strain evidence="4 5">LA</strain>
    </source>
</reference>
<comment type="caution">
    <text evidence="4">The sequence shown here is derived from an EMBL/GenBank/DDBJ whole genome shotgun (WGS) entry which is preliminary data.</text>
</comment>
<dbReference type="SUPFAM" id="SSF53720">
    <property type="entry name" value="ALDH-like"/>
    <property type="match status" value="1"/>
</dbReference>
<protein>
    <submittedName>
        <fullName evidence="4">NADP-dependent glyceraldehyde-3-phosphate dehydrogenase</fullName>
    </submittedName>
</protein>
<dbReference type="PROSITE" id="PS00070">
    <property type="entry name" value="ALDEHYDE_DEHYDR_CYS"/>
    <property type="match status" value="1"/>
</dbReference>
<evidence type="ECO:0000256" key="1">
    <source>
        <dbReference type="ARBA" id="ARBA00009986"/>
    </source>
</evidence>
<name>A0A401XL87_9FLAO</name>
<gene>
    <name evidence="4" type="primary">gapN</name>
    <name evidence="4" type="ORF">JCM31826_12680</name>
</gene>
<dbReference type="GO" id="GO:0016620">
    <property type="term" value="F:oxidoreductase activity, acting on the aldehyde or oxo group of donors, NAD or NADP as acceptor"/>
    <property type="evidence" value="ECO:0007669"/>
    <property type="project" value="InterPro"/>
</dbReference>
<dbReference type="EMBL" id="BHZE01000010">
    <property type="protein sequence ID" value="GCD77786.1"/>
    <property type="molecule type" value="Genomic_DNA"/>
</dbReference>
<dbReference type="Gene3D" id="3.40.605.10">
    <property type="entry name" value="Aldehyde Dehydrogenase, Chain A, domain 1"/>
    <property type="match status" value="1"/>
</dbReference>
<organism evidence="4 5">
    <name type="scientific">Thermaurantimonas aggregans</name>
    <dbReference type="NCBI Taxonomy" id="2173829"/>
    <lineage>
        <taxon>Bacteria</taxon>
        <taxon>Pseudomonadati</taxon>
        <taxon>Bacteroidota</taxon>
        <taxon>Flavobacteriia</taxon>
        <taxon>Flavobacteriales</taxon>
        <taxon>Schleiferiaceae</taxon>
        <taxon>Thermaurantimonas</taxon>
    </lineage>
</organism>
<dbReference type="InterPro" id="IPR016161">
    <property type="entry name" value="Ald_DH/histidinol_DH"/>
</dbReference>
<dbReference type="PANTHER" id="PTHR43353">
    <property type="entry name" value="SUCCINATE-SEMIALDEHYDE DEHYDROGENASE, MITOCHONDRIAL"/>
    <property type="match status" value="1"/>
</dbReference>
<dbReference type="InterPro" id="IPR016163">
    <property type="entry name" value="Ald_DH_C"/>
</dbReference>
<dbReference type="AlphaFoldDB" id="A0A401XL87"/>
<evidence type="ECO:0000313" key="5">
    <source>
        <dbReference type="Proteomes" id="UP000286715"/>
    </source>
</evidence>
<dbReference type="Pfam" id="PF00171">
    <property type="entry name" value="Aldedh"/>
    <property type="match status" value="1"/>
</dbReference>
<dbReference type="Gene3D" id="3.40.309.10">
    <property type="entry name" value="Aldehyde Dehydrogenase, Chain A, domain 2"/>
    <property type="match status" value="1"/>
</dbReference>
<evidence type="ECO:0000313" key="4">
    <source>
        <dbReference type="EMBL" id="GCD77786.1"/>
    </source>
</evidence>
<accession>A0A401XL87</accession>
<keyword evidence="5" id="KW-1185">Reference proteome</keyword>
<dbReference type="PANTHER" id="PTHR43353:SF5">
    <property type="entry name" value="SUCCINATE-SEMIALDEHYDE DEHYDROGENASE, MITOCHONDRIAL"/>
    <property type="match status" value="1"/>
</dbReference>